<dbReference type="InterPro" id="IPR004821">
    <property type="entry name" value="Cyt_trans-like"/>
</dbReference>
<evidence type="ECO:0000256" key="9">
    <source>
        <dbReference type="ARBA" id="ARBA00048721"/>
    </source>
</evidence>
<dbReference type="EMBL" id="JACEOL010000001">
    <property type="protein sequence ID" value="MBA4600795.1"/>
    <property type="molecule type" value="Genomic_DNA"/>
</dbReference>
<dbReference type="NCBIfam" id="NF000840">
    <property type="entry name" value="PRK00071.1-3"/>
    <property type="match status" value="1"/>
</dbReference>
<organism evidence="12 13">
    <name type="scientific">Thermoactinomyces mirandus</name>
    <dbReference type="NCBI Taxonomy" id="2756294"/>
    <lineage>
        <taxon>Bacteria</taxon>
        <taxon>Bacillati</taxon>
        <taxon>Bacillota</taxon>
        <taxon>Bacilli</taxon>
        <taxon>Bacillales</taxon>
        <taxon>Thermoactinomycetaceae</taxon>
        <taxon>Thermoactinomyces</taxon>
    </lineage>
</organism>
<dbReference type="PANTHER" id="PTHR39321">
    <property type="entry name" value="NICOTINATE-NUCLEOTIDE ADENYLYLTRANSFERASE-RELATED"/>
    <property type="match status" value="1"/>
</dbReference>
<dbReference type="PANTHER" id="PTHR39321:SF3">
    <property type="entry name" value="PHOSPHOPANTETHEINE ADENYLYLTRANSFERASE"/>
    <property type="match status" value="1"/>
</dbReference>
<dbReference type="InterPro" id="IPR005248">
    <property type="entry name" value="NadD/NMNAT"/>
</dbReference>
<comment type="caution">
    <text evidence="12">The sequence shown here is derived from an EMBL/GenBank/DDBJ whole genome shotgun (WGS) entry which is preliminary data.</text>
</comment>
<dbReference type="Proteomes" id="UP000538292">
    <property type="component" value="Unassembled WGS sequence"/>
</dbReference>
<evidence type="ECO:0000313" key="12">
    <source>
        <dbReference type="EMBL" id="MBA4600795.1"/>
    </source>
</evidence>
<comment type="catalytic activity">
    <reaction evidence="9 10">
        <text>nicotinate beta-D-ribonucleotide + ATP + H(+) = deamido-NAD(+) + diphosphate</text>
        <dbReference type="Rhea" id="RHEA:22860"/>
        <dbReference type="ChEBI" id="CHEBI:15378"/>
        <dbReference type="ChEBI" id="CHEBI:30616"/>
        <dbReference type="ChEBI" id="CHEBI:33019"/>
        <dbReference type="ChEBI" id="CHEBI:57502"/>
        <dbReference type="ChEBI" id="CHEBI:58437"/>
        <dbReference type="EC" id="2.7.7.18"/>
    </reaction>
</comment>
<dbReference type="GO" id="GO:0005524">
    <property type="term" value="F:ATP binding"/>
    <property type="evidence" value="ECO:0007669"/>
    <property type="project" value="UniProtKB-KW"/>
</dbReference>
<dbReference type="AlphaFoldDB" id="A0A7W1XPJ9"/>
<evidence type="ECO:0000256" key="7">
    <source>
        <dbReference type="ARBA" id="ARBA00022840"/>
    </source>
</evidence>
<protein>
    <recommendedName>
        <fullName evidence="10">Probable nicotinate-nucleotide adenylyltransferase</fullName>
        <ecNumber evidence="10">2.7.7.18</ecNumber>
    </recommendedName>
    <alternativeName>
        <fullName evidence="10">Deamido-NAD(+) diphosphorylase</fullName>
    </alternativeName>
    <alternativeName>
        <fullName evidence="10">Deamido-NAD(+) pyrophosphorylase</fullName>
    </alternativeName>
    <alternativeName>
        <fullName evidence="10">Nicotinate mononucleotide adenylyltransferase</fullName>
        <shortName evidence="10">NaMN adenylyltransferase</shortName>
    </alternativeName>
</protein>
<evidence type="ECO:0000313" key="13">
    <source>
        <dbReference type="Proteomes" id="UP000538292"/>
    </source>
</evidence>
<dbReference type="GO" id="GO:0009435">
    <property type="term" value="P:NAD+ biosynthetic process"/>
    <property type="evidence" value="ECO:0007669"/>
    <property type="project" value="UniProtKB-UniRule"/>
</dbReference>
<dbReference type="EC" id="2.7.7.18" evidence="10"/>
<evidence type="ECO:0000259" key="11">
    <source>
        <dbReference type="Pfam" id="PF01467"/>
    </source>
</evidence>
<dbReference type="Gene3D" id="3.40.50.620">
    <property type="entry name" value="HUPs"/>
    <property type="match status" value="1"/>
</dbReference>
<dbReference type="InterPro" id="IPR014729">
    <property type="entry name" value="Rossmann-like_a/b/a_fold"/>
</dbReference>
<keyword evidence="7 10" id="KW-0067">ATP-binding</keyword>
<dbReference type="NCBIfam" id="NF000841">
    <property type="entry name" value="PRK00071.1-4"/>
    <property type="match status" value="1"/>
</dbReference>
<dbReference type="RefSeq" id="WP_181736631.1">
    <property type="nucleotide sequence ID" value="NZ_JACEOL010000001.1"/>
</dbReference>
<comment type="similarity">
    <text evidence="10">Belongs to the NadD family.</text>
</comment>
<keyword evidence="6 10" id="KW-0547">Nucleotide-binding</keyword>
<evidence type="ECO:0000256" key="3">
    <source>
        <dbReference type="ARBA" id="ARBA00022642"/>
    </source>
</evidence>
<dbReference type="NCBIfam" id="TIGR00482">
    <property type="entry name" value="nicotinate (nicotinamide) nucleotide adenylyltransferase"/>
    <property type="match status" value="1"/>
</dbReference>
<dbReference type="CDD" id="cd02165">
    <property type="entry name" value="NMNAT"/>
    <property type="match status" value="1"/>
</dbReference>
<keyword evidence="4 10" id="KW-0808">Transferase</keyword>
<dbReference type="SUPFAM" id="SSF52374">
    <property type="entry name" value="Nucleotidylyl transferase"/>
    <property type="match status" value="1"/>
</dbReference>
<comment type="function">
    <text evidence="1 10">Catalyzes the reversible adenylation of nicotinate mononucleotide (NaMN) to nicotinic acid adenine dinucleotide (NaAD).</text>
</comment>
<keyword evidence="5 10" id="KW-0548">Nucleotidyltransferase</keyword>
<keyword evidence="3 10" id="KW-0662">Pyridine nucleotide biosynthesis</keyword>
<proteinExistence type="inferred from homology"/>
<evidence type="ECO:0000256" key="6">
    <source>
        <dbReference type="ARBA" id="ARBA00022741"/>
    </source>
</evidence>
<accession>A0A7W1XPJ9</accession>
<evidence type="ECO:0000256" key="1">
    <source>
        <dbReference type="ARBA" id="ARBA00002324"/>
    </source>
</evidence>
<dbReference type="Pfam" id="PF01467">
    <property type="entry name" value="CTP_transf_like"/>
    <property type="match status" value="1"/>
</dbReference>
<keyword evidence="8 10" id="KW-0520">NAD</keyword>
<dbReference type="NCBIfam" id="TIGR00125">
    <property type="entry name" value="cyt_tran_rel"/>
    <property type="match status" value="1"/>
</dbReference>
<evidence type="ECO:0000256" key="10">
    <source>
        <dbReference type="HAMAP-Rule" id="MF_00244"/>
    </source>
</evidence>
<gene>
    <name evidence="10" type="primary">nadD</name>
    <name evidence="12" type="ORF">H2C83_00340</name>
</gene>
<sequence>MKVGIFGGTFDPIHYGHLLLAEQALDTASLNEIWFIPAGEPPHKPGKTIALAEDRKRMVELAIAEHPRFKLCQIEMKRSGPSYTVDTIEELKNKYPNIEFSLLVGADMVKDLPKWYKIKEILQYVRVIGLGRPGIDQDHLPGCVKERLMWIPDAIETNVSSSEIRKRLLLGKTIRYLVPDAVYKYIKEQGLYGS</sequence>
<evidence type="ECO:0000256" key="4">
    <source>
        <dbReference type="ARBA" id="ARBA00022679"/>
    </source>
</evidence>
<feature type="domain" description="Cytidyltransferase-like" evidence="11">
    <location>
        <begin position="5"/>
        <end position="167"/>
    </location>
</feature>
<keyword evidence="13" id="KW-1185">Reference proteome</keyword>
<dbReference type="HAMAP" id="MF_00244">
    <property type="entry name" value="NaMN_adenylyltr"/>
    <property type="match status" value="1"/>
</dbReference>
<reference evidence="12 13" key="1">
    <citation type="submission" date="2020-07" db="EMBL/GenBank/DDBJ databases">
        <title>Thermoactinomyces phylogeny.</title>
        <authorList>
            <person name="Dunlap C."/>
        </authorList>
    </citation>
    <scope>NUCLEOTIDE SEQUENCE [LARGE SCALE GENOMIC DNA]</scope>
    <source>
        <strain evidence="12 13">AMNI-1</strain>
    </source>
</reference>
<comment type="pathway">
    <text evidence="2 10">Cofactor biosynthesis; NAD(+) biosynthesis; deamido-NAD(+) from nicotinate D-ribonucleotide: step 1/1.</text>
</comment>
<evidence type="ECO:0000256" key="2">
    <source>
        <dbReference type="ARBA" id="ARBA00005019"/>
    </source>
</evidence>
<dbReference type="UniPathway" id="UPA00253">
    <property type="reaction ID" value="UER00332"/>
</dbReference>
<evidence type="ECO:0000256" key="8">
    <source>
        <dbReference type="ARBA" id="ARBA00023027"/>
    </source>
</evidence>
<dbReference type="GO" id="GO:0004515">
    <property type="term" value="F:nicotinate-nucleotide adenylyltransferase activity"/>
    <property type="evidence" value="ECO:0007669"/>
    <property type="project" value="UniProtKB-UniRule"/>
</dbReference>
<name>A0A7W1XPJ9_9BACL</name>
<evidence type="ECO:0000256" key="5">
    <source>
        <dbReference type="ARBA" id="ARBA00022695"/>
    </source>
</evidence>